<comment type="caution">
    <text evidence="2">The sequence shown here is derived from an EMBL/GenBank/DDBJ whole genome shotgun (WGS) entry which is preliminary data.</text>
</comment>
<dbReference type="RefSeq" id="WP_182807946.1">
    <property type="nucleotide sequence ID" value="NZ_JACJFM010000005.1"/>
</dbReference>
<keyword evidence="1" id="KW-0472">Membrane</keyword>
<protein>
    <submittedName>
        <fullName evidence="2">Uncharacterized protein</fullName>
    </submittedName>
</protein>
<dbReference type="EMBL" id="JACJFM010000005">
    <property type="protein sequence ID" value="MBB1486165.1"/>
    <property type="molecule type" value="Genomic_DNA"/>
</dbReference>
<dbReference type="AlphaFoldDB" id="A0A839ILS1"/>
<keyword evidence="3" id="KW-1185">Reference proteome</keyword>
<feature type="transmembrane region" description="Helical" evidence="1">
    <location>
        <begin position="111"/>
        <end position="132"/>
    </location>
</feature>
<accession>A0A839ILS1</accession>
<evidence type="ECO:0000256" key="1">
    <source>
        <dbReference type="SAM" id="Phobius"/>
    </source>
</evidence>
<feature type="transmembrane region" description="Helical" evidence="1">
    <location>
        <begin position="68"/>
        <end position="87"/>
    </location>
</feature>
<name>A0A839ILS1_9GAMM</name>
<sequence length="138" mass="15653">MKKYFWFVFVVLLGGNIVSSMIARTLAEGDSGWWPVMLLISAMVSGLYALVFSWLAKRLNFEQFPAGFVHIAVASLLVVMTVLYYQWPVNWQEINSGGKLTLLQMIIYSDMAYYLIYPVGLLASAGIGYYSMLKRNSR</sequence>
<gene>
    <name evidence="2" type="ORF">H4O21_06050</name>
</gene>
<keyword evidence="1" id="KW-1133">Transmembrane helix</keyword>
<reference evidence="2 3" key="1">
    <citation type="submission" date="2020-08" db="EMBL/GenBank/DDBJ databases">
        <title>Oceanospirillum sp. nov. isolated from marine sediment.</title>
        <authorList>
            <person name="Ji X."/>
        </authorList>
    </citation>
    <scope>NUCLEOTIDE SEQUENCE [LARGE SCALE GENOMIC DNA]</scope>
    <source>
        <strain evidence="2 3">D5</strain>
    </source>
</reference>
<evidence type="ECO:0000313" key="2">
    <source>
        <dbReference type="EMBL" id="MBB1486165.1"/>
    </source>
</evidence>
<keyword evidence="1" id="KW-0812">Transmembrane</keyword>
<proteinExistence type="predicted"/>
<organism evidence="2 3">
    <name type="scientific">Oceanospirillum sediminis</name>
    <dbReference type="NCBI Taxonomy" id="2760088"/>
    <lineage>
        <taxon>Bacteria</taxon>
        <taxon>Pseudomonadati</taxon>
        <taxon>Pseudomonadota</taxon>
        <taxon>Gammaproteobacteria</taxon>
        <taxon>Oceanospirillales</taxon>
        <taxon>Oceanospirillaceae</taxon>
        <taxon>Oceanospirillum</taxon>
    </lineage>
</organism>
<feature type="transmembrane region" description="Helical" evidence="1">
    <location>
        <begin position="37"/>
        <end position="56"/>
    </location>
</feature>
<dbReference type="Proteomes" id="UP000565262">
    <property type="component" value="Unassembled WGS sequence"/>
</dbReference>
<evidence type="ECO:0000313" key="3">
    <source>
        <dbReference type="Proteomes" id="UP000565262"/>
    </source>
</evidence>